<keyword evidence="2" id="KW-0813">Transport</keyword>
<organism evidence="7 8">
    <name type="scientific">Penicillium cataractarum</name>
    <dbReference type="NCBI Taxonomy" id="2100454"/>
    <lineage>
        <taxon>Eukaryota</taxon>
        <taxon>Fungi</taxon>
        <taxon>Dikarya</taxon>
        <taxon>Ascomycota</taxon>
        <taxon>Pezizomycotina</taxon>
        <taxon>Eurotiomycetes</taxon>
        <taxon>Eurotiomycetidae</taxon>
        <taxon>Eurotiales</taxon>
        <taxon>Aspergillaceae</taxon>
        <taxon>Penicillium</taxon>
    </lineage>
</organism>
<dbReference type="RefSeq" id="XP_056555235.1">
    <property type="nucleotide sequence ID" value="XM_056699822.1"/>
</dbReference>
<comment type="caution">
    <text evidence="7">The sequence shown here is derived from an EMBL/GenBank/DDBJ whole genome shotgun (WGS) entry which is preliminary data.</text>
</comment>
<dbReference type="SUPFAM" id="SSF103473">
    <property type="entry name" value="MFS general substrate transporter"/>
    <property type="match status" value="1"/>
</dbReference>
<evidence type="ECO:0000256" key="6">
    <source>
        <dbReference type="SAM" id="Phobius"/>
    </source>
</evidence>
<dbReference type="GO" id="GO:0022857">
    <property type="term" value="F:transmembrane transporter activity"/>
    <property type="evidence" value="ECO:0007669"/>
    <property type="project" value="TreeGrafter"/>
</dbReference>
<keyword evidence="8" id="KW-1185">Reference proteome</keyword>
<sequence length="215" mass="23705">MEALRDPKTWMLIVYSLKSNIPNGGYTSPNIPSYVSNYSSTKFTSIVLQSLGFSTLKTYLIAMPLSAFILIVVLSTSFAASKLKNSRCYLMAFTTIIAIIGSALVYSTTKTAPRYAGLCLMGTFSAGIPLQLALVSSNTGGFTKRATVSALLFVSYCVGNIIGPQIFFSWQAGNFKAGSLKRDTEALELSHTQAEIETEFPDFTDWENRHFRYKY</sequence>
<evidence type="ECO:0000256" key="2">
    <source>
        <dbReference type="ARBA" id="ARBA00022448"/>
    </source>
</evidence>
<evidence type="ECO:0000256" key="1">
    <source>
        <dbReference type="ARBA" id="ARBA00004141"/>
    </source>
</evidence>
<dbReference type="Gene3D" id="1.20.1250.20">
    <property type="entry name" value="MFS general substrate transporter like domains"/>
    <property type="match status" value="1"/>
</dbReference>
<feature type="transmembrane region" description="Helical" evidence="6">
    <location>
        <begin position="147"/>
        <end position="168"/>
    </location>
</feature>
<feature type="transmembrane region" description="Helical" evidence="6">
    <location>
        <begin position="115"/>
        <end position="135"/>
    </location>
</feature>
<proteinExistence type="predicted"/>
<dbReference type="GO" id="GO:0016020">
    <property type="term" value="C:membrane"/>
    <property type="evidence" value="ECO:0007669"/>
    <property type="project" value="UniProtKB-SubCell"/>
</dbReference>
<evidence type="ECO:0000256" key="5">
    <source>
        <dbReference type="ARBA" id="ARBA00023136"/>
    </source>
</evidence>
<evidence type="ECO:0000313" key="7">
    <source>
        <dbReference type="EMBL" id="KAJ5370801.1"/>
    </source>
</evidence>
<feature type="transmembrane region" description="Helical" evidence="6">
    <location>
        <begin position="88"/>
        <end position="109"/>
    </location>
</feature>
<evidence type="ECO:0000313" key="8">
    <source>
        <dbReference type="Proteomes" id="UP001147782"/>
    </source>
</evidence>
<dbReference type="PANTHER" id="PTHR43791">
    <property type="entry name" value="PERMEASE-RELATED"/>
    <property type="match status" value="1"/>
</dbReference>
<feature type="transmembrane region" description="Helical" evidence="6">
    <location>
        <begin position="59"/>
        <end position="81"/>
    </location>
</feature>
<dbReference type="Proteomes" id="UP001147782">
    <property type="component" value="Unassembled WGS sequence"/>
</dbReference>
<dbReference type="GeneID" id="81439001"/>
<reference evidence="7" key="2">
    <citation type="journal article" date="2023" name="IMA Fungus">
        <title>Comparative genomic study of the Penicillium genus elucidates a diverse pangenome and 15 lateral gene transfer events.</title>
        <authorList>
            <person name="Petersen C."/>
            <person name="Sorensen T."/>
            <person name="Nielsen M.R."/>
            <person name="Sondergaard T.E."/>
            <person name="Sorensen J.L."/>
            <person name="Fitzpatrick D.A."/>
            <person name="Frisvad J.C."/>
            <person name="Nielsen K.L."/>
        </authorList>
    </citation>
    <scope>NUCLEOTIDE SEQUENCE</scope>
    <source>
        <strain evidence="7">IBT 29864</strain>
    </source>
</reference>
<gene>
    <name evidence="7" type="ORF">N7496_006893</name>
</gene>
<name>A0A9W9S2H4_9EURO</name>
<protein>
    <recommendedName>
        <fullName evidence="9">Major facilitator superfamily (MFS) profile domain-containing protein</fullName>
    </recommendedName>
</protein>
<dbReference type="OrthoDB" id="6730379at2759"/>
<accession>A0A9W9S2H4</accession>
<dbReference type="AlphaFoldDB" id="A0A9W9S2H4"/>
<dbReference type="EMBL" id="JAPZBS010000005">
    <property type="protein sequence ID" value="KAJ5370801.1"/>
    <property type="molecule type" value="Genomic_DNA"/>
</dbReference>
<comment type="subcellular location">
    <subcellularLocation>
        <location evidence="1">Membrane</location>
        <topology evidence="1">Multi-pass membrane protein</topology>
    </subcellularLocation>
</comment>
<reference evidence="7" key="1">
    <citation type="submission" date="2022-11" db="EMBL/GenBank/DDBJ databases">
        <authorList>
            <person name="Petersen C."/>
        </authorList>
    </citation>
    <scope>NUCLEOTIDE SEQUENCE</scope>
    <source>
        <strain evidence="7">IBT 29864</strain>
    </source>
</reference>
<keyword evidence="5 6" id="KW-0472">Membrane</keyword>
<dbReference type="PANTHER" id="PTHR43791:SF103">
    <property type="entry name" value="MAJOR FACILITATOR SUPERFAMILY (MFS) PROFILE DOMAIN-CONTAINING PROTEIN-RELATED"/>
    <property type="match status" value="1"/>
</dbReference>
<evidence type="ECO:0008006" key="9">
    <source>
        <dbReference type="Google" id="ProtNLM"/>
    </source>
</evidence>
<evidence type="ECO:0000256" key="3">
    <source>
        <dbReference type="ARBA" id="ARBA00022692"/>
    </source>
</evidence>
<keyword evidence="4 6" id="KW-1133">Transmembrane helix</keyword>
<keyword evidence="3 6" id="KW-0812">Transmembrane</keyword>
<dbReference type="InterPro" id="IPR036259">
    <property type="entry name" value="MFS_trans_sf"/>
</dbReference>
<evidence type="ECO:0000256" key="4">
    <source>
        <dbReference type="ARBA" id="ARBA00022989"/>
    </source>
</evidence>